<dbReference type="EMBL" id="CM035435">
    <property type="protein sequence ID" value="KAH7290451.1"/>
    <property type="molecule type" value="Genomic_DNA"/>
</dbReference>
<keyword evidence="1" id="KW-1133">Transmembrane helix</keyword>
<dbReference type="AlphaFoldDB" id="A0A8T2R3Z5"/>
<feature type="transmembrane region" description="Helical" evidence="1">
    <location>
        <begin position="68"/>
        <end position="89"/>
    </location>
</feature>
<gene>
    <name evidence="2" type="ORF">KP509_30G049100</name>
</gene>
<reference evidence="2" key="1">
    <citation type="submission" date="2021-08" db="EMBL/GenBank/DDBJ databases">
        <title>WGS assembly of Ceratopteris richardii.</title>
        <authorList>
            <person name="Marchant D.B."/>
            <person name="Chen G."/>
            <person name="Jenkins J."/>
            <person name="Shu S."/>
            <person name="Leebens-Mack J."/>
            <person name="Grimwood J."/>
            <person name="Schmutz J."/>
            <person name="Soltis P."/>
            <person name="Soltis D."/>
            <person name="Chen Z.-H."/>
        </authorList>
    </citation>
    <scope>NUCLEOTIDE SEQUENCE</scope>
    <source>
        <strain evidence="2">Whitten #5841</strain>
        <tissue evidence="2">Leaf</tissue>
    </source>
</reference>
<proteinExistence type="predicted"/>
<evidence type="ECO:0000256" key="1">
    <source>
        <dbReference type="SAM" id="Phobius"/>
    </source>
</evidence>
<dbReference type="Proteomes" id="UP000825935">
    <property type="component" value="Chromosome 30"/>
</dbReference>
<feature type="transmembrane region" description="Helical" evidence="1">
    <location>
        <begin position="26"/>
        <end position="48"/>
    </location>
</feature>
<keyword evidence="3" id="KW-1185">Reference proteome</keyword>
<evidence type="ECO:0000313" key="3">
    <source>
        <dbReference type="Proteomes" id="UP000825935"/>
    </source>
</evidence>
<name>A0A8T2R3Z5_CERRI</name>
<accession>A0A8T2R3Z5</accession>
<comment type="caution">
    <text evidence="2">The sequence shown here is derived from an EMBL/GenBank/DDBJ whole genome shotgun (WGS) entry which is preliminary data.</text>
</comment>
<evidence type="ECO:0000313" key="2">
    <source>
        <dbReference type="EMBL" id="KAH7290451.1"/>
    </source>
</evidence>
<sequence>MWYWKMIMMDIHDKTGKGCSILRCRINCMILMVGRTNLLTLIMILFIWDGDRGSPNSNFFLLRTFAYHIIHCLSDAFFPWVVILLTLIFSKLHELLLRFFHRILLRD</sequence>
<protein>
    <submittedName>
        <fullName evidence="2">Uncharacterized protein</fullName>
    </submittedName>
</protein>
<keyword evidence="1" id="KW-0812">Transmembrane</keyword>
<organism evidence="2 3">
    <name type="scientific">Ceratopteris richardii</name>
    <name type="common">Triangle waterfern</name>
    <dbReference type="NCBI Taxonomy" id="49495"/>
    <lineage>
        <taxon>Eukaryota</taxon>
        <taxon>Viridiplantae</taxon>
        <taxon>Streptophyta</taxon>
        <taxon>Embryophyta</taxon>
        <taxon>Tracheophyta</taxon>
        <taxon>Polypodiopsida</taxon>
        <taxon>Polypodiidae</taxon>
        <taxon>Polypodiales</taxon>
        <taxon>Pteridineae</taxon>
        <taxon>Pteridaceae</taxon>
        <taxon>Parkerioideae</taxon>
        <taxon>Ceratopteris</taxon>
    </lineage>
</organism>
<keyword evidence="1" id="KW-0472">Membrane</keyword>